<dbReference type="InterPro" id="IPR046985">
    <property type="entry name" value="IP5"/>
</dbReference>
<dbReference type="GO" id="GO:0004439">
    <property type="term" value="F:phosphatidylinositol-4,5-bisphosphate 5-phosphatase activity"/>
    <property type="evidence" value="ECO:0007669"/>
    <property type="project" value="TreeGrafter"/>
</dbReference>
<name>A0AAW2RRK5_9LAMI</name>
<dbReference type="GO" id="GO:0046856">
    <property type="term" value="P:phosphatidylinositol dephosphorylation"/>
    <property type="evidence" value="ECO:0007669"/>
    <property type="project" value="InterPro"/>
</dbReference>
<dbReference type="AlphaFoldDB" id="A0AAW2RRK5"/>
<evidence type="ECO:0000256" key="1">
    <source>
        <dbReference type="SAM" id="MobiDB-lite"/>
    </source>
</evidence>
<reference evidence="3" key="1">
    <citation type="submission" date="2020-06" db="EMBL/GenBank/DDBJ databases">
        <authorList>
            <person name="Li T."/>
            <person name="Hu X."/>
            <person name="Zhang T."/>
            <person name="Song X."/>
            <person name="Zhang H."/>
            <person name="Dai N."/>
            <person name="Sheng W."/>
            <person name="Hou X."/>
            <person name="Wei L."/>
        </authorList>
    </citation>
    <scope>NUCLEOTIDE SEQUENCE</scope>
    <source>
        <strain evidence="3">KEN8</strain>
        <tissue evidence="3">Leaf</tissue>
    </source>
</reference>
<dbReference type="PROSITE" id="PS50202">
    <property type="entry name" value="MSP"/>
    <property type="match status" value="1"/>
</dbReference>
<dbReference type="InterPro" id="IPR000535">
    <property type="entry name" value="MSP_dom"/>
</dbReference>
<dbReference type="PANTHER" id="PTHR11200">
    <property type="entry name" value="INOSITOL 5-PHOSPHATASE"/>
    <property type="match status" value="1"/>
</dbReference>
<dbReference type="PANTHER" id="PTHR11200:SF261">
    <property type="entry name" value="TYPE I INOSITOL POLYPHOSPHATE 5-PHOSPHATASE 12"/>
    <property type="match status" value="1"/>
</dbReference>
<dbReference type="SUPFAM" id="SSF56219">
    <property type="entry name" value="DNase I-like"/>
    <property type="match status" value="1"/>
</dbReference>
<gene>
    <name evidence="3" type="ORF">Scaly_0487900</name>
</gene>
<proteinExistence type="predicted"/>
<feature type="region of interest" description="Disordered" evidence="1">
    <location>
        <begin position="227"/>
        <end position="254"/>
    </location>
</feature>
<dbReference type="Gene3D" id="3.60.10.10">
    <property type="entry name" value="Endonuclease/exonuclease/phosphatase"/>
    <property type="match status" value="1"/>
</dbReference>
<dbReference type="Gene3D" id="2.60.40.10">
    <property type="entry name" value="Immunoglobulins"/>
    <property type="match status" value="1"/>
</dbReference>
<accession>A0AAW2RRK5</accession>
<organism evidence="3">
    <name type="scientific">Sesamum calycinum</name>
    <dbReference type="NCBI Taxonomy" id="2727403"/>
    <lineage>
        <taxon>Eukaryota</taxon>
        <taxon>Viridiplantae</taxon>
        <taxon>Streptophyta</taxon>
        <taxon>Embryophyta</taxon>
        <taxon>Tracheophyta</taxon>
        <taxon>Spermatophyta</taxon>
        <taxon>Magnoliopsida</taxon>
        <taxon>eudicotyledons</taxon>
        <taxon>Gunneridae</taxon>
        <taxon>Pentapetalae</taxon>
        <taxon>asterids</taxon>
        <taxon>lamiids</taxon>
        <taxon>Lamiales</taxon>
        <taxon>Pedaliaceae</taxon>
        <taxon>Sesamum</taxon>
    </lineage>
</organism>
<dbReference type="InterPro" id="IPR036691">
    <property type="entry name" value="Endo/exonu/phosph_ase_sf"/>
</dbReference>
<dbReference type="EMBL" id="JACGWM010000003">
    <property type="protein sequence ID" value="KAL0382006.1"/>
    <property type="molecule type" value="Genomic_DNA"/>
</dbReference>
<evidence type="ECO:0000259" key="2">
    <source>
        <dbReference type="PROSITE" id="PS50202"/>
    </source>
</evidence>
<reference evidence="3" key="2">
    <citation type="journal article" date="2024" name="Plant">
        <title>Genomic evolution and insights into agronomic trait innovations of Sesamum species.</title>
        <authorList>
            <person name="Miao H."/>
            <person name="Wang L."/>
            <person name="Qu L."/>
            <person name="Liu H."/>
            <person name="Sun Y."/>
            <person name="Le M."/>
            <person name="Wang Q."/>
            <person name="Wei S."/>
            <person name="Zheng Y."/>
            <person name="Lin W."/>
            <person name="Duan Y."/>
            <person name="Cao H."/>
            <person name="Xiong S."/>
            <person name="Wang X."/>
            <person name="Wei L."/>
            <person name="Li C."/>
            <person name="Ma Q."/>
            <person name="Ju M."/>
            <person name="Zhao R."/>
            <person name="Li G."/>
            <person name="Mu C."/>
            <person name="Tian Q."/>
            <person name="Mei H."/>
            <person name="Zhang T."/>
            <person name="Gao T."/>
            <person name="Zhang H."/>
        </authorList>
    </citation>
    <scope>NUCLEOTIDE SEQUENCE</scope>
    <source>
        <strain evidence="3">KEN8</strain>
    </source>
</reference>
<evidence type="ECO:0000313" key="3">
    <source>
        <dbReference type="EMBL" id="KAL0382006.1"/>
    </source>
</evidence>
<dbReference type="InterPro" id="IPR013783">
    <property type="entry name" value="Ig-like_fold"/>
</dbReference>
<comment type="caution">
    <text evidence="3">The sequence shown here is derived from an EMBL/GenBank/DDBJ whole genome shotgun (WGS) entry which is preliminary data.</text>
</comment>
<feature type="compositionally biased region" description="Polar residues" evidence="1">
    <location>
        <begin position="227"/>
        <end position="239"/>
    </location>
</feature>
<feature type="domain" description="MSP" evidence="2">
    <location>
        <begin position="83"/>
        <end position="254"/>
    </location>
</feature>
<dbReference type="InterPro" id="IPR056455">
    <property type="entry name" value="Ig-like_IP5PC_F"/>
</dbReference>
<dbReference type="Pfam" id="PF23755">
    <property type="entry name" value="Ig-like_IP5PC_F"/>
    <property type="match status" value="1"/>
</dbReference>
<sequence length="254" mass="28938">MKAGKVFQGMREALIRFPPTYKFEKGKPGLGDTKARMDVIESDHKPVRCKLNVDIAYIDKSVRRQEFGRILHTNDAIKGYLEALRFVPETTVSTNQISLQNQDTFNLKITNRSGEETVFFHIVCEGHCTIKEEEAAPDYKSRGSLSFPRWLEVTPAAGMIKPDQVVDISVHHEESHKLEELVEGIPQSWWSEDTRDKEMIMLVTIRGSCSTDMKTHRVTVRHCFSGNTLRTEPRSGNTSKRNEGSAHHRSSPLR</sequence>
<protein>
    <submittedName>
        <fullName evidence="3">Type I inositol polyphosphate 5-phosphatase 12</fullName>
    </submittedName>
</protein>